<comment type="function">
    <text evidence="11">Peptidoglycan polymerase that is essential for cell wall elongation.</text>
</comment>
<feature type="transmembrane region" description="Helical" evidence="11">
    <location>
        <begin position="20"/>
        <end position="41"/>
    </location>
</feature>
<dbReference type="GO" id="GO:0005886">
    <property type="term" value="C:plasma membrane"/>
    <property type="evidence" value="ECO:0007669"/>
    <property type="project" value="UniProtKB-SubCell"/>
</dbReference>
<evidence type="ECO:0000256" key="10">
    <source>
        <dbReference type="ARBA" id="ARBA00023316"/>
    </source>
</evidence>
<dbReference type="GO" id="GO:0032153">
    <property type="term" value="C:cell division site"/>
    <property type="evidence" value="ECO:0007669"/>
    <property type="project" value="TreeGrafter"/>
</dbReference>
<feature type="transmembrane region" description="Helical" evidence="11">
    <location>
        <begin position="47"/>
        <end position="67"/>
    </location>
</feature>
<keyword evidence="3 11" id="KW-0328">Glycosyltransferase</keyword>
<keyword evidence="5 11" id="KW-0812">Transmembrane</keyword>
<feature type="transmembrane region" description="Helical" evidence="11">
    <location>
        <begin position="307"/>
        <end position="329"/>
    </location>
</feature>
<proteinExistence type="inferred from homology"/>
<comment type="subcellular location">
    <subcellularLocation>
        <location evidence="11">Cell membrane</location>
        <topology evidence="11">Multi-pass membrane protein</topology>
    </subcellularLocation>
    <subcellularLocation>
        <location evidence="1">Membrane</location>
        <topology evidence="1">Multi-pass membrane protein</topology>
    </subcellularLocation>
</comment>
<evidence type="ECO:0000256" key="7">
    <source>
        <dbReference type="ARBA" id="ARBA00022984"/>
    </source>
</evidence>
<keyword evidence="6 11" id="KW-0133">Cell shape</keyword>
<keyword evidence="10 11" id="KW-0961">Cell wall biogenesis/degradation</keyword>
<dbReference type="GO" id="GO:0008360">
    <property type="term" value="P:regulation of cell shape"/>
    <property type="evidence" value="ECO:0007669"/>
    <property type="project" value="UniProtKB-KW"/>
</dbReference>
<dbReference type="InterPro" id="IPR018365">
    <property type="entry name" value="Cell_cycle_FtsW-rel_CS"/>
</dbReference>
<dbReference type="GO" id="GO:0015648">
    <property type="term" value="F:lipid-linked peptidoglycan transporter activity"/>
    <property type="evidence" value="ECO:0007669"/>
    <property type="project" value="TreeGrafter"/>
</dbReference>
<feature type="transmembrane region" description="Helical" evidence="11">
    <location>
        <begin position="341"/>
        <end position="363"/>
    </location>
</feature>
<keyword evidence="8 11" id="KW-1133">Transmembrane helix</keyword>
<feature type="transmembrane region" description="Helical" evidence="11">
    <location>
        <begin position="275"/>
        <end position="295"/>
    </location>
</feature>
<feature type="transmembrane region" description="Helical" evidence="11">
    <location>
        <begin position="110"/>
        <end position="130"/>
    </location>
</feature>
<dbReference type="STRING" id="1817841.A3B10_04430"/>
<gene>
    <name evidence="11" type="primary">rodA</name>
    <name evidence="12" type="ORF">A3B10_04430</name>
</gene>
<evidence type="ECO:0000313" key="12">
    <source>
        <dbReference type="EMBL" id="OGE94727.1"/>
    </source>
</evidence>
<keyword evidence="9 11" id="KW-0472">Membrane</keyword>
<dbReference type="NCBIfam" id="TIGR02210">
    <property type="entry name" value="rodA_shape"/>
    <property type="match status" value="1"/>
</dbReference>
<dbReference type="AlphaFoldDB" id="A0A1F5PY07"/>
<dbReference type="PROSITE" id="PS00428">
    <property type="entry name" value="FTSW_RODA_SPOVE"/>
    <property type="match status" value="1"/>
</dbReference>
<sequence length="371" mass="41620">MFSTVKLLLQRRGFLHFDLYIFSSSLLLLILGLVMIYSTTLESSTNLMLRQIVFAVLGFLGMLGLAFFDYRKIKKISGVLYLIILLALLGVWFFGPSIRGSTRWIDLGIFRIQPAEFAKLIMVIIMAKFLAESGEKLKDWRYVLLSALYVGIPVFFILIEPDLGSTLVIFFTWLLMLLFSRMSKKHLVVLLLILSLLSVFFWAFILQDYQKDRIYTFLDPNQDPQGSGYNVIQSIISVGSGSITGRGLGRGLQSQLKFLPERQTDFIFASTAEELGLLGSAFIITMFGVIFVRLVKIIKHARDNFGMYLSLGIFFMLLTQVLINIGMNIGLAPVTGIPLPLISYGGSSLVSTMLALGLIQSVVARQKAVRF</sequence>
<evidence type="ECO:0000256" key="9">
    <source>
        <dbReference type="ARBA" id="ARBA00023136"/>
    </source>
</evidence>
<evidence type="ECO:0000256" key="5">
    <source>
        <dbReference type="ARBA" id="ARBA00022692"/>
    </source>
</evidence>
<dbReference type="GO" id="GO:0009252">
    <property type="term" value="P:peptidoglycan biosynthetic process"/>
    <property type="evidence" value="ECO:0007669"/>
    <property type="project" value="UniProtKB-UniRule"/>
</dbReference>
<dbReference type="PANTHER" id="PTHR30474:SF1">
    <property type="entry name" value="PEPTIDOGLYCAN GLYCOSYLTRANSFERASE MRDB"/>
    <property type="match status" value="1"/>
</dbReference>
<dbReference type="Pfam" id="PF01098">
    <property type="entry name" value="FTSW_RODA_SPOVE"/>
    <property type="match status" value="1"/>
</dbReference>
<dbReference type="InterPro" id="IPR001182">
    <property type="entry name" value="FtsW/RodA"/>
</dbReference>
<evidence type="ECO:0000256" key="1">
    <source>
        <dbReference type="ARBA" id="ARBA00004141"/>
    </source>
</evidence>
<feature type="transmembrane region" description="Helical" evidence="11">
    <location>
        <begin position="142"/>
        <end position="159"/>
    </location>
</feature>
<dbReference type="Proteomes" id="UP000177281">
    <property type="component" value="Unassembled WGS sequence"/>
</dbReference>
<dbReference type="GO" id="GO:0008955">
    <property type="term" value="F:peptidoglycan glycosyltransferase activity"/>
    <property type="evidence" value="ECO:0007669"/>
    <property type="project" value="UniProtKB-UniRule"/>
</dbReference>
<keyword evidence="4 11" id="KW-0808">Transferase</keyword>
<evidence type="ECO:0000313" key="13">
    <source>
        <dbReference type="Proteomes" id="UP000177281"/>
    </source>
</evidence>
<feature type="transmembrane region" description="Helical" evidence="11">
    <location>
        <begin position="79"/>
        <end position="98"/>
    </location>
</feature>
<comment type="catalytic activity">
    <reaction evidence="11">
        <text>[GlcNAc-(1-&gt;4)-Mur2Ac(oyl-L-Ala-gamma-D-Glu-L-Lys-D-Ala-D-Ala)](n)-di-trans,octa-cis-undecaprenyl diphosphate + beta-D-GlcNAc-(1-&gt;4)-Mur2Ac(oyl-L-Ala-gamma-D-Glu-L-Lys-D-Ala-D-Ala)-di-trans,octa-cis-undecaprenyl diphosphate = [GlcNAc-(1-&gt;4)-Mur2Ac(oyl-L-Ala-gamma-D-Glu-L-Lys-D-Ala-D-Ala)](n+1)-di-trans,octa-cis-undecaprenyl diphosphate + di-trans,octa-cis-undecaprenyl diphosphate + H(+)</text>
        <dbReference type="Rhea" id="RHEA:23708"/>
        <dbReference type="Rhea" id="RHEA-COMP:9602"/>
        <dbReference type="Rhea" id="RHEA-COMP:9603"/>
        <dbReference type="ChEBI" id="CHEBI:15378"/>
        <dbReference type="ChEBI" id="CHEBI:58405"/>
        <dbReference type="ChEBI" id="CHEBI:60033"/>
        <dbReference type="ChEBI" id="CHEBI:78435"/>
        <dbReference type="EC" id="2.4.99.28"/>
    </reaction>
</comment>
<organism evidence="12 13">
    <name type="scientific">Candidatus Doudnabacteria bacterium RIFCSPLOWO2_01_FULL_44_21</name>
    <dbReference type="NCBI Taxonomy" id="1817841"/>
    <lineage>
        <taxon>Bacteria</taxon>
        <taxon>Candidatus Doudnaibacteriota</taxon>
    </lineage>
</organism>
<evidence type="ECO:0000256" key="2">
    <source>
        <dbReference type="ARBA" id="ARBA00022475"/>
    </source>
</evidence>
<feature type="transmembrane region" description="Helical" evidence="11">
    <location>
        <begin position="165"/>
        <end position="180"/>
    </location>
</feature>
<reference evidence="12 13" key="1">
    <citation type="journal article" date="2016" name="Nat. Commun.">
        <title>Thousands of microbial genomes shed light on interconnected biogeochemical processes in an aquifer system.</title>
        <authorList>
            <person name="Anantharaman K."/>
            <person name="Brown C.T."/>
            <person name="Hug L.A."/>
            <person name="Sharon I."/>
            <person name="Castelle C.J."/>
            <person name="Probst A.J."/>
            <person name="Thomas B.C."/>
            <person name="Singh A."/>
            <person name="Wilkins M.J."/>
            <person name="Karaoz U."/>
            <person name="Brodie E.L."/>
            <person name="Williams K.H."/>
            <person name="Hubbard S.S."/>
            <person name="Banfield J.F."/>
        </authorList>
    </citation>
    <scope>NUCLEOTIDE SEQUENCE [LARGE SCALE GENOMIC DNA]</scope>
</reference>
<dbReference type="GO" id="GO:0071555">
    <property type="term" value="P:cell wall organization"/>
    <property type="evidence" value="ECO:0007669"/>
    <property type="project" value="UniProtKB-KW"/>
</dbReference>
<evidence type="ECO:0000256" key="8">
    <source>
        <dbReference type="ARBA" id="ARBA00022989"/>
    </source>
</evidence>
<accession>A0A1F5PY07</accession>
<keyword evidence="2 11" id="KW-1003">Cell membrane</keyword>
<dbReference type="PANTHER" id="PTHR30474">
    <property type="entry name" value="CELL CYCLE PROTEIN"/>
    <property type="match status" value="1"/>
</dbReference>
<comment type="pathway">
    <text evidence="11">Cell wall biogenesis; peptidoglycan biosynthesis.</text>
</comment>
<evidence type="ECO:0000256" key="3">
    <source>
        <dbReference type="ARBA" id="ARBA00022676"/>
    </source>
</evidence>
<dbReference type="EC" id="2.4.99.28" evidence="11"/>
<comment type="caution">
    <text evidence="12">The sequence shown here is derived from an EMBL/GenBank/DDBJ whole genome shotgun (WGS) entry which is preliminary data.</text>
</comment>
<name>A0A1F5PY07_9BACT</name>
<dbReference type="InterPro" id="IPR011923">
    <property type="entry name" value="RodA/MrdB"/>
</dbReference>
<dbReference type="EMBL" id="MFFB01000010">
    <property type="protein sequence ID" value="OGE94727.1"/>
    <property type="molecule type" value="Genomic_DNA"/>
</dbReference>
<dbReference type="GO" id="GO:0051301">
    <property type="term" value="P:cell division"/>
    <property type="evidence" value="ECO:0007669"/>
    <property type="project" value="InterPro"/>
</dbReference>
<keyword evidence="7 11" id="KW-0573">Peptidoglycan synthesis</keyword>
<comment type="similarity">
    <text evidence="11">Belongs to the SEDS family. MrdB/RodA subfamily.</text>
</comment>
<evidence type="ECO:0000256" key="4">
    <source>
        <dbReference type="ARBA" id="ARBA00022679"/>
    </source>
</evidence>
<feature type="transmembrane region" description="Helical" evidence="11">
    <location>
        <begin position="187"/>
        <end position="205"/>
    </location>
</feature>
<dbReference type="HAMAP" id="MF_02079">
    <property type="entry name" value="PGT_RodA"/>
    <property type="match status" value="1"/>
</dbReference>
<evidence type="ECO:0000256" key="6">
    <source>
        <dbReference type="ARBA" id="ARBA00022960"/>
    </source>
</evidence>
<evidence type="ECO:0000256" key="11">
    <source>
        <dbReference type="HAMAP-Rule" id="MF_02079"/>
    </source>
</evidence>
<dbReference type="UniPathway" id="UPA00219"/>
<protein>
    <recommendedName>
        <fullName evidence="11">Peptidoglycan glycosyltransferase RodA</fullName>
        <shortName evidence="11">PGT</shortName>
        <ecNumber evidence="11">2.4.99.28</ecNumber>
    </recommendedName>
    <alternativeName>
        <fullName evidence="11">Cell elongation protein RodA</fullName>
    </alternativeName>
    <alternativeName>
        <fullName evidence="11">Cell wall polymerase</fullName>
    </alternativeName>
    <alternativeName>
        <fullName evidence="11">Peptidoglycan polymerase</fullName>
        <shortName evidence="11">PG polymerase</shortName>
    </alternativeName>
</protein>